<dbReference type="EMBL" id="JAVIZA010000001">
    <property type="protein sequence ID" value="MDR6166793.1"/>
    <property type="molecule type" value="Genomic_DNA"/>
</dbReference>
<name>A0ABU1I128_9MICO</name>
<feature type="compositionally biased region" description="Basic and acidic residues" evidence="1">
    <location>
        <begin position="137"/>
        <end position="147"/>
    </location>
</feature>
<protein>
    <recommendedName>
        <fullName evidence="4">DUF2382 domain-containing protein</fullName>
    </recommendedName>
</protein>
<comment type="caution">
    <text evidence="2">The sequence shown here is derived from an EMBL/GenBank/DDBJ whole genome shotgun (WGS) entry which is preliminary data.</text>
</comment>
<reference evidence="2 3" key="1">
    <citation type="submission" date="2023-08" db="EMBL/GenBank/DDBJ databases">
        <title>Functional and genomic diversity of the sorghum phyllosphere microbiome.</title>
        <authorList>
            <person name="Shade A."/>
        </authorList>
    </citation>
    <scope>NUCLEOTIDE SEQUENCE [LARGE SCALE GENOMIC DNA]</scope>
    <source>
        <strain evidence="2 3">SORGH_AS_0919</strain>
    </source>
</reference>
<sequence>MPFEDVGVHRHTGLPAVPPHAEEVGGVSLRAPFLESFEGRMLASHVVEDTVEQHPDAAVVGGRDEAVEIEPVAQPRVDAEVIGRVVAVRARREHRPEQQPVEPELDGVIEPRLDTAEPVLDGLVRAGSVRLRVGEVRPDRCSRESQRVHVPPHDGLGPIAHPGSQHERMPDRERRARRGAGA</sequence>
<proteinExistence type="predicted"/>
<organism evidence="2 3">
    <name type="scientific">Microbacterium paludicola</name>
    <dbReference type="NCBI Taxonomy" id="300019"/>
    <lineage>
        <taxon>Bacteria</taxon>
        <taxon>Bacillati</taxon>
        <taxon>Actinomycetota</taxon>
        <taxon>Actinomycetes</taxon>
        <taxon>Micrococcales</taxon>
        <taxon>Microbacteriaceae</taxon>
        <taxon>Microbacterium</taxon>
    </lineage>
</organism>
<evidence type="ECO:0008006" key="4">
    <source>
        <dbReference type="Google" id="ProtNLM"/>
    </source>
</evidence>
<dbReference type="Proteomes" id="UP001260188">
    <property type="component" value="Unassembled WGS sequence"/>
</dbReference>
<feature type="compositionally biased region" description="Basic and acidic residues" evidence="1">
    <location>
        <begin position="164"/>
        <end position="174"/>
    </location>
</feature>
<keyword evidence="3" id="KW-1185">Reference proteome</keyword>
<evidence type="ECO:0000313" key="2">
    <source>
        <dbReference type="EMBL" id="MDR6166793.1"/>
    </source>
</evidence>
<evidence type="ECO:0000256" key="1">
    <source>
        <dbReference type="SAM" id="MobiDB-lite"/>
    </source>
</evidence>
<evidence type="ECO:0000313" key="3">
    <source>
        <dbReference type="Proteomes" id="UP001260188"/>
    </source>
</evidence>
<accession>A0ABU1I128</accession>
<gene>
    <name evidence="2" type="ORF">QE367_000997</name>
</gene>
<feature type="region of interest" description="Disordered" evidence="1">
    <location>
        <begin position="137"/>
        <end position="182"/>
    </location>
</feature>